<dbReference type="AlphaFoldDB" id="A0AA41XK82"/>
<protein>
    <submittedName>
        <fullName evidence="2">Uncharacterized protein</fullName>
    </submittedName>
</protein>
<keyword evidence="1" id="KW-0472">Membrane</keyword>
<keyword evidence="1" id="KW-1133">Transmembrane helix</keyword>
<reference evidence="2" key="2">
    <citation type="journal article" date="2022" name="BMC Genomics">
        <title>Comparative genome analysis of mycobacteria focusing on tRNA and non-coding RNA.</title>
        <authorList>
            <person name="Behra P.R.K."/>
            <person name="Pettersson B.M.F."/>
            <person name="Ramesh M."/>
            <person name="Das S."/>
            <person name="Dasgupta S."/>
            <person name="Kirsebom L.A."/>
        </authorList>
    </citation>
    <scope>NUCLEOTIDE SEQUENCE</scope>
    <source>
        <strain evidence="2">CCUG 55640</strain>
    </source>
</reference>
<dbReference type="EMBL" id="JACKVH010000003">
    <property type="protein sequence ID" value="MCV7377163.1"/>
    <property type="molecule type" value="Genomic_DNA"/>
</dbReference>
<dbReference type="Proteomes" id="UP001141650">
    <property type="component" value="Unassembled WGS sequence"/>
</dbReference>
<feature type="transmembrane region" description="Helical" evidence="1">
    <location>
        <begin position="27"/>
        <end position="50"/>
    </location>
</feature>
<sequence>MTVPNPPAARWLPPTAPTHQGLKGRTAVVVATAGVLLAVVALTVSIISIMRPMAGASGKSSVGTTTSPTIAPDQVAAAKKELCSAYHLAAHSVNVDTHSSDTALARISLANGAGMLDAAAANPALDSNDRDAARALASAYRNSNAVSSDTDLSSPLYQATIDEITRTNAAMAKICP</sequence>
<proteinExistence type="predicted"/>
<accession>A0AA41XK82</accession>
<evidence type="ECO:0000313" key="2">
    <source>
        <dbReference type="EMBL" id="MCV7377163.1"/>
    </source>
</evidence>
<evidence type="ECO:0000256" key="1">
    <source>
        <dbReference type="SAM" id="Phobius"/>
    </source>
</evidence>
<dbReference type="RefSeq" id="WP_142276442.1">
    <property type="nucleotide sequence ID" value="NZ_JACKVH010000003.1"/>
</dbReference>
<name>A0AA41XK82_9MYCO</name>
<evidence type="ECO:0000313" key="3">
    <source>
        <dbReference type="Proteomes" id="UP001141650"/>
    </source>
</evidence>
<keyword evidence="1" id="KW-0812">Transmembrane</keyword>
<reference evidence="2" key="1">
    <citation type="submission" date="2020-07" db="EMBL/GenBank/DDBJ databases">
        <authorList>
            <person name="Pettersson B.M.F."/>
            <person name="Behra P.R.K."/>
            <person name="Ramesh M."/>
            <person name="Das S."/>
            <person name="Dasgupta S."/>
            <person name="Kirsebom L.A."/>
        </authorList>
    </citation>
    <scope>NUCLEOTIDE SEQUENCE</scope>
    <source>
        <strain evidence="2">CCUG 55640</strain>
    </source>
</reference>
<comment type="caution">
    <text evidence="2">The sequence shown here is derived from an EMBL/GenBank/DDBJ whole genome shotgun (WGS) entry which is preliminary data.</text>
</comment>
<gene>
    <name evidence="2" type="ORF">H7K38_00625</name>
</gene>
<organism evidence="2 3">
    <name type="scientific">Mycobacterium alsense</name>
    <dbReference type="NCBI Taxonomy" id="324058"/>
    <lineage>
        <taxon>Bacteria</taxon>
        <taxon>Bacillati</taxon>
        <taxon>Actinomycetota</taxon>
        <taxon>Actinomycetes</taxon>
        <taxon>Mycobacteriales</taxon>
        <taxon>Mycobacteriaceae</taxon>
        <taxon>Mycobacterium</taxon>
    </lineage>
</organism>